<dbReference type="EMBL" id="JGDB01000398">
    <property type="protein sequence ID" value="EXY87671.1"/>
    <property type="molecule type" value="Genomic_DNA"/>
</dbReference>
<dbReference type="GO" id="GO:0006260">
    <property type="term" value="P:DNA replication"/>
    <property type="evidence" value="ECO:0007669"/>
    <property type="project" value="InterPro"/>
</dbReference>
<dbReference type="Proteomes" id="UP000020773">
    <property type="component" value="Unassembled WGS sequence"/>
</dbReference>
<dbReference type="CDD" id="cd01029">
    <property type="entry name" value="TOPRIM_primases"/>
    <property type="match status" value="1"/>
</dbReference>
<evidence type="ECO:0000313" key="2">
    <source>
        <dbReference type="EMBL" id="EXY87671.1"/>
    </source>
</evidence>
<dbReference type="SUPFAM" id="SSF56731">
    <property type="entry name" value="DNA primase core"/>
    <property type="match status" value="1"/>
</dbReference>
<dbReference type="Gene3D" id="3.90.580.10">
    <property type="entry name" value="Zinc finger, CHC2-type domain"/>
    <property type="match status" value="1"/>
</dbReference>
<protein>
    <submittedName>
        <fullName evidence="2">Toprim-like family protein</fullName>
    </submittedName>
</protein>
<dbReference type="RefSeq" id="WP_042972040.1">
    <property type="nucleotide sequence ID" value="NZ_JGDB01000398.1"/>
</dbReference>
<dbReference type="GO" id="GO:0008270">
    <property type="term" value="F:zinc ion binding"/>
    <property type="evidence" value="ECO:0007669"/>
    <property type="project" value="InterPro"/>
</dbReference>
<dbReference type="SUPFAM" id="SSF57783">
    <property type="entry name" value="Zinc beta-ribbon"/>
    <property type="match status" value="1"/>
</dbReference>
<dbReference type="Pfam" id="PF01807">
    <property type="entry name" value="Zn_ribbon_DnaG"/>
    <property type="match status" value="1"/>
</dbReference>
<dbReference type="PATRIC" id="fig|1339316.3.peg.5364"/>
<sequence length="299" mass="34116">MTIDEMRQLPLETFLQRLGHSPAMQKRNDLWYNAPYREERTPSFKVNTDRNVWFDFGLGRGGDIFTLAGELVRSTDFLTQAKYISDTVGGNFVPIPAPRSAKERVSESAFQEVEQKMLVYDVLKGYLSERGTPSGVAPRHCRQVSYRVHGKPYFAIGFQNVSGGWELRSKLFKGCIPPKDISFVSRQGMPTDTCDVFEGFFDFLSAMTLGLTGGNDALVLNSVGNLERSFRYLDRYGKINCYLDNDEAGRKTFEALRTRYAEKTVDCSRDYADSKDLNEHLQKKLSERVTNNKTLKFRL</sequence>
<evidence type="ECO:0000259" key="1">
    <source>
        <dbReference type="Pfam" id="PF01807"/>
    </source>
</evidence>
<dbReference type="GO" id="GO:0003677">
    <property type="term" value="F:DNA binding"/>
    <property type="evidence" value="ECO:0007669"/>
    <property type="project" value="InterPro"/>
</dbReference>
<organism evidence="2 3">
    <name type="scientific">Bacteroides fragilis str. 3998T(B)3</name>
    <dbReference type="NCBI Taxonomy" id="1339316"/>
    <lineage>
        <taxon>Bacteria</taxon>
        <taxon>Pseudomonadati</taxon>
        <taxon>Bacteroidota</taxon>
        <taxon>Bacteroidia</taxon>
        <taxon>Bacteroidales</taxon>
        <taxon>Bacteroidaceae</taxon>
        <taxon>Bacteroides</taxon>
    </lineage>
</organism>
<dbReference type="AlphaFoldDB" id="A0A015UXE3"/>
<dbReference type="Gene3D" id="3.40.1360.10">
    <property type="match status" value="1"/>
</dbReference>
<gene>
    <name evidence="2" type="ORF">M125_5710</name>
</gene>
<dbReference type="GO" id="GO:0003899">
    <property type="term" value="F:DNA-directed RNA polymerase activity"/>
    <property type="evidence" value="ECO:0007669"/>
    <property type="project" value="InterPro"/>
</dbReference>
<reference evidence="2 3" key="1">
    <citation type="submission" date="2014-02" db="EMBL/GenBank/DDBJ databases">
        <authorList>
            <person name="Sears C."/>
            <person name="Carroll K."/>
            <person name="Sack B.R."/>
            <person name="Qadri F."/>
            <person name="Myers L.L."/>
            <person name="Chung G.-T."/>
            <person name="Escheverria P."/>
            <person name="Fraser C.M."/>
            <person name="Sadzewicz L."/>
            <person name="Shefchek K.A."/>
            <person name="Tallon L."/>
            <person name="Das S.P."/>
            <person name="Daugherty S."/>
            <person name="Mongodin E.F."/>
        </authorList>
    </citation>
    <scope>NUCLEOTIDE SEQUENCE [LARGE SCALE GENOMIC DNA]</scope>
    <source>
        <strain evidence="3">3998T(B)3</strain>
    </source>
</reference>
<comment type="caution">
    <text evidence="2">The sequence shown here is derived from an EMBL/GenBank/DDBJ whole genome shotgun (WGS) entry which is preliminary data.</text>
</comment>
<accession>A0A015UXE3</accession>
<dbReference type="InterPro" id="IPR036977">
    <property type="entry name" value="DNA_primase_Znf_CHC2"/>
</dbReference>
<dbReference type="InterPro" id="IPR034154">
    <property type="entry name" value="TOPRIM_DnaG/twinkle"/>
</dbReference>
<name>A0A015UXE3_BACFG</name>
<dbReference type="InterPro" id="IPR002694">
    <property type="entry name" value="Znf_CHC2"/>
</dbReference>
<dbReference type="Pfam" id="PF13155">
    <property type="entry name" value="Toprim_2"/>
    <property type="match status" value="1"/>
</dbReference>
<proteinExistence type="predicted"/>
<evidence type="ECO:0000313" key="3">
    <source>
        <dbReference type="Proteomes" id="UP000020773"/>
    </source>
</evidence>
<feature type="domain" description="Zinc finger CHC2-type" evidence="1">
    <location>
        <begin position="28"/>
        <end position="87"/>
    </location>
</feature>